<dbReference type="OMA" id="AFTSHFV"/>
<feature type="transmembrane region" description="Helical" evidence="8">
    <location>
        <begin position="142"/>
        <end position="162"/>
    </location>
</feature>
<feature type="transmembrane region" description="Helical" evidence="8">
    <location>
        <begin position="269"/>
        <end position="287"/>
    </location>
</feature>
<dbReference type="GO" id="GO:0016020">
    <property type="term" value="C:membrane"/>
    <property type="evidence" value="ECO:0007669"/>
    <property type="project" value="UniProtKB-SubCell"/>
</dbReference>
<feature type="transmembrane region" description="Helical" evidence="8">
    <location>
        <begin position="390"/>
        <end position="409"/>
    </location>
</feature>
<dbReference type="Gene3D" id="1.20.1250.20">
    <property type="entry name" value="MFS general substrate transporter like domains"/>
    <property type="match status" value="1"/>
</dbReference>
<accession>T0QFI1</accession>
<dbReference type="STRING" id="1156394.T0QFI1"/>
<evidence type="ECO:0000256" key="2">
    <source>
        <dbReference type="ARBA" id="ARBA00006595"/>
    </source>
</evidence>
<reference evidence="9 10" key="1">
    <citation type="submission" date="2012-04" db="EMBL/GenBank/DDBJ databases">
        <title>The Genome Sequence of Saprolegnia declina VS20.</title>
        <authorList>
            <consortium name="The Broad Institute Genome Sequencing Platform"/>
            <person name="Russ C."/>
            <person name="Nusbaum C."/>
            <person name="Tyler B."/>
            <person name="van West P."/>
            <person name="Dieguez-Uribeondo J."/>
            <person name="de Bruijn I."/>
            <person name="Tripathy S."/>
            <person name="Jiang R."/>
            <person name="Young S.K."/>
            <person name="Zeng Q."/>
            <person name="Gargeya S."/>
            <person name="Fitzgerald M."/>
            <person name="Haas B."/>
            <person name="Abouelleil A."/>
            <person name="Alvarado L."/>
            <person name="Arachchi H.M."/>
            <person name="Berlin A."/>
            <person name="Chapman S.B."/>
            <person name="Goldberg J."/>
            <person name="Griggs A."/>
            <person name="Gujja S."/>
            <person name="Hansen M."/>
            <person name="Howarth C."/>
            <person name="Imamovic A."/>
            <person name="Larimer J."/>
            <person name="McCowen C."/>
            <person name="Montmayeur A."/>
            <person name="Murphy C."/>
            <person name="Neiman D."/>
            <person name="Pearson M."/>
            <person name="Priest M."/>
            <person name="Roberts A."/>
            <person name="Saif S."/>
            <person name="Shea T."/>
            <person name="Sisk P."/>
            <person name="Sykes S."/>
            <person name="Wortman J."/>
            <person name="Nusbaum C."/>
            <person name="Birren B."/>
        </authorList>
    </citation>
    <scope>NUCLEOTIDE SEQUENCE [LARGE SCALE GENOMIC DNA]</scope>
    <source>
        <strain evidence="9 10">VS20</strain>
    </source>
</reference>
<dbReference type="GO" id="GO:0006865">
    <property type="term" value="P:amino acid transport"/>
    <property type="evidence" value="ECO:0007669"/>
    <property type="project" value="UniProtKB-KW"/>
</dbReference>
<dbReference type="InterPro" id="IPR052599">
    <property type="entry name" value="SLC43A_AATransporter"/>
</dbReference>
<dbReference type="AlphaFoldDB" id="T0QFI1"/>
<dbReference type="PANTHER" id="PTHR20772">
    <property type="entry name" value="PROTEIN FMP42"/>
    <property type="match status" value="1"/>
</dbReference>
<dbReference type="CDD" id="cd06174">
    <property type="entry name" value="MFS"/>
    <property type="match status" value="1"/>
</dbReference>
<dbReference type="InParanoid" id="T0QFI1"/>
<dbReference type="VEuPathDB" id="FungiDB:SDRG_06145"/>
<evidence type="ECO:0000256" key="6">
    <source>
        <dbReference type="ARBA" id="ARBA00022989"/>
    </source>
</evidence>
<keyword evidence="10" id="KW-1185">Reference proteome</keyword>
<organism evidence="9 10">
    <name type="scientific">Saprolegnia diclina (strain VS20)</name>
    <dbReference type="NCBI Taxonomy" id="1156394"/>
    <lineage>
        <taxon>Eukaryota</taxon>
        <taxon>Sar</taxon>
        <taxon>Stramenopiles</taxon>
        <taxon>Oomycota</taxon>
        <taxon>Saprolegniomycetes</taxon>
        <taxon>Saprolegniales</taxon>
        <taxon>Saprolegniaceae</taxon>
        <taxon>Saprolegnia</taxon>
    </lineage>
</organism>
<gene>
    <name evidence="9" type="ORF">SDRG_06145</name>
</gene>
<evidence type="ECO:0000256" key="3">
    <source>
        <dbReference type="ARBA" id="ARBA00022448"/>
    </source>
</evidence>
<evidence type="ECO:0000313" key="9">
    <source>
        <dbReference type="EMBL" id="EQC36709.1"/>
    </source>
</evidence>
<dbReference type="RefSeq" id="XP_008610131.1">
    <property type="nucleotide sequence ID" value="XM_008611909.1"/>
</dbReference>
<feature type="transmembrane region" description="Helical" evidence="8">
    <location>
        <begin position="89"/>
        <end position="109"/>
    </location>
</feature>
<keyword evidence="5" id="KW-0029">Amino-acid transport</keyword>
<protein>
    <recommendedName>
        <fullName evidence="11">Major facilitator superfamily (MFS) profile domain-containing protein</fullName>
    </recommendedName>
</protein>
<evidence type="ECO:0000256" key="5">
    <source>
        <dbReference type="ARBA" id="ARBA00022970"/>
    </source>
</evidence>
<feature type="transmembrane region" description="Helical" evidence="8">
    <location>
        <begin position="421"/>
        <end position="441"/>
    </location>
</feature>
<keyword evidence="4 8" id="KW-0812">Transmembrane</keyword>
<comment type="subcellular location">
    <subcellularLocation>
        <location evidence="1">Membrane</location>
        <topology evidence="1">Multi-pass membrane protein</topology>
    </subcellularLocation>
</comment>
<dbReference type="Proteomes" id="UP000030762">
    <property type="component" value="Unassembled WGS sequence"/>
</dbReference>
<feature type="transmembrane region" description="Helical" evidence="8">
    <location>
        <begin position="307"/>
        <end position="326"/>
    </location>
</feature>
<sequence length="450" mass="48383">MSPSPQATTMAGYDLVADAKQAAPRLGVAWALVALAVAANLLFGGFIYGWASILLFLQGEHQYASLCAVDSVIDSVTHTCVAQDNRLNVIFGAAQVTFTISSLPIGMLLDRFGPTVLTACGGVASTLGVLLFAISNASEFDAFLPAYILTALGGMATLLVGFQTGFVLPSWQTVILAGINCTFDASAVLPTVLYAIHDASGASRRTLLIVYACLAAVTYSVWTFLWWKHRSEPMAAAQELQDDDDGEAPVEAAILASAPLSFQLRSFEFRYLLLFTIIHSFHNAFYFGSINRTLAKYDDATHVYTKVFGWVLPVGFIYIPLINSVIERQGLGTSMLLTNFLCMVAYGIAFIPSLPPQVVAFVLFVGFRGFFYANNTAFAAQVFGHMHMGTVIGITYAVSGLLALLEVPAASLANASDEGWYAMYGTALGLCVLLLPCTEVYRRHAKGTSQ</sequence>
<comment type="similarity">
    <text evidence="2">Belongs to the SLC43A transporter (TC 2.A.1.44) family.</text>
</comment>
<dbReference type="PANTHER" id="PTHR20772:SF2">
    <property type="entry name" value="PROTEIN FMP42"/>
    <property type="match status" value="1"/>
</dbReference>
<keyword evidence="3" id="KW-0813">Transport</keyword>
<keyword evidence="6 8" id="KW-1133">Transmembrane helix</keyword>
<feature type="transmembrane region" description="Helical" evidence="8">
    <location>
        <begin position="28"/>
        <end position="51"/>
    </location>
</feature>
<evidence type="ECO:0000256" key="1">
    <source>
        <dbReference type="ARBA" id="ARBA00004141"/>
    </source>
</evidence>
<evidence type="ECO:0000256" key="4">
    <source>
        <dbReference type="ARBA" id="ARBA00022692"/>
    </source>
</evidence>
<evidence type="ECO:0000256" key="7">
    <source>
        <dbReference type="ARBA" id="ARBA00023136"/>
    </source>
</evidence>
<feature type="transmembrane region" description="Helical" evidence="8">
    <location>
        <begin position="174"/>
        <end position="196"/>
    </location>
</feature>
<dbReference type="InterPro" id="IPR036259">
    <property type="entry name" value="MFS_trans_sf"/>
</dbReference>
<dbReference type="EMBL" id="JH767147">
    <property type="protein sequence ID" value="EQC36709.1"/>
    <property type="molecule type" value="Genomic_DNA"/>
</dbReference>
<dbReference type="OrthoDB" id="72875at2759"/>
<feature type="transmembrane region" description="Helical" evidence="8">
    <location>
        <begin position="116"/>
        <end position="136"/>
    </location>
</feature>
<evidence type="ECO:0000313" key="10">
    <source>
        <dbReference type="Proteomes" id="UP000030762"/>
    </source>
</evidence>
<keyword evidence="7 8" id="KW-0472">Membrane</keyword>
<evidence type="ECO:0000256" key="8">
    <source>
        <dbReference type="SAM" id="Phobius"/>
    </source>
</evidence>
<proteinExistence type="inferred from homology"/>
<feature type="transmembrane region" description="Helical" evidence="8">
    <location>
        <begin position="208"/>
        <end position="227"/>
    </location>
</feature>
<dbReference type="GeneID" id="19946872"/>
<name>T0QFI1_SAPDV</name>
<dbReference type="SUPFAM" id="SSF103473">
    <property type="entry name" value="MFS general substrate transporter"/>
    <property type="match status" value="1"/>
</dbReference>
<evidence type="ECO:0008006" key="11">
    <source>
        <dbReference type="Google" id="ProtNLM"/>
    </source>
</evidence>